<dbReference type="Proteomes" id="UP000232883">
    <property type="component" value="Chromosome"/>
</dbReference>
<reference evidence="1 2" key="1">
    <citation type="submission" date="2017-11" db="EMBL/GenBank/DDBJ databases">
        <title>Taxonomic description and genome sequences of Spirosoma HA7 sp. nov., isolated from pollen microhabitat of Corylus avellana.</title>
        <authorList>
            <person name="Ambika Manirajan B."/>
            <person name="Suarez C."/>
            <person name="Ratering S."/>
            <person name="Geissler-Plaum R."/>
            <person name="Cardinale M."/>
            <person name="Sylvia S."/>
        </authorList>
    </citation>
    <scope>NUCLEOTIDE SEQUENCE [LARGE SCALE GENOMIC DNA]</scope>
    <source>
        <strain evidence="1 2">HA7</strain>
    </source>
</reference>
<gene>
    <name evidence="1" type="ORF">CWM47_09935</name>
</gene>
<dbReference type="KEGG" id="spir:CWM47_09935"/>
<organism evidence="1 2">
    <name type="scientific">Spirosoma pollinicola</name>
    <dbReference type="NCBI Taxonomy" id="2057025"/>
    <lineage>
        <taxon>Bacteria</taxon>
        <taxon>Pseudomonadati</taxon>
        <taxon>Bacteroidota</taxon>
        <taxon>Cytophagia</taxon>
        <taxon>Cytophagales</taxon>
        <taxon>Cytophagaceae</taxon>
        <taxon>Spirosoma</taxon>
    </lineage>
</organism>
<evidence type="ECO:0000313" key="1">
    <source>
        <dbReference type="EMBL" id="AUD02110.1"/>
    </source>
</evidence>
<evidence type="ECO:0000313" key="2">
    <source>
        <dbReference type="Proteomes" id="UP000232883"/>
    </source>
</evidence>
<proteinExistence type="predicted"/>
<keyword evidence="2" id="KW-1185">Reference proteome</keyword>
<sequence>MTPKQTQRLIKKIADIKRALAAEKRTFGGYDDSRGLRYLPTRYYIQLADYKGGLVYTRWFAKTFPDDIVFPDFLFEWAVLLFKAGKFAEAKAKIWQTFCANTYLFDKYFGHPIQPLPIYEWSNLAQAGFTDYFTYSHQQSELLDFSQWLEEFMVSEPFTTRKARYLILHQQLKMEDDLERRDYLRQEADQLENAIKF</sequence>
<accession>A0A2K8YWU5</accession>
<dbReference type="RefSeq" id="WP_100987829.1">
    <property type="nucleotide sequence ID" value="NZ_CP025096.1"/>
</dbReference>
<dbReference type="EMBL" id="CP025096">
    <property type="protein sequence ID" value="AUD02110.1"/>
    <property type="molecule type" value="Genomic_DNA"/>
</dbReference>
<name>A0A2K8YWU5_9BACT</name>
<dbReference type="AlphaFoldDB" id="A0A2K8YWU5"/>
<protein>
    <submittedName>
        <fullName evidence="1">Uncharacterized protein</fullName>
    </submittedName>
</protein>
<dbReference type="OrthoDB" id="6197429at2"/>